<sequence>MPGWSVAGIDLIPHSTTRLCRKQTGPKLHLLWRKRKPLPRDQKSFSNNKNKGSGRPTTVQKAIYHDVPYLSASPTAWPKARCVVPYVYDRQLVGWSVVLYLERPTGMTQEQMGIVLYQYTQTQRMRQQQQQQQH</sequence>
<dbReference type="Proteomes" id="UP000693970">
    <property type="component" value="Unassembled WGS sequence"/>
</dbReference>
<evidence type="ECO:0000313" key="3">
    <source>
        <dbReference type="Proteomes" id="UP000693970"/>
    </source>
</evidence>
<comment type="caution">
    <text evidence="2">The sequence shown here is derived from an EMBL/GenBank/DDBJ whole genome shotgun (WGS) entry which is preliminary data.</text>
</comment>
<reference evidence="2" key="1">
    <citation type="journal article" date="2021" name="Sci. Rep.">
        <title>Diploid genomic architecture of Nitzschia inconspicua, an elite biomass production diatom.</title>
        <authorList>
            <person name="Oliver A."/>
            <person name="Podell S."/>
            <person name="Pinowska A."/>
            <person name="Traller J.C."/>
            <person name="Smith S.R."/>
            <person name="McClure R."/>
            <person name="Beliaev A."/>
            <person name="Bohutskyi P."/>
            <person name="Hill E.A."/>
            <person name="Rabines A."/>
            <person name="Zheng H."/>
            <person name="Allen L.Z."/>
            <person name="Kuo A."/>
            <person name="Grigoriev I.V."/>
            <person name="Allen A.E."/>
            <person name="Hazlebeck D."/>
            <person name="Allen E.E."/>
        </authorList>
    </citation>
    <scope>NUCLEOTIDE SEQUENCE</scope>
    <source>
        <strain evidence="2">Hildebrandi</strain>
    </source>
</reference>
<proteinExistence type="predicted"/>
<evidence type="ECO:0000256" key="1">
    <source>
        <dbReference type="SAM" id="MobiDB-lite"/>
    </source>
</evidence>
<protein>
    <submittedName>
        <fullName evidence="2">Uncharacterized protein</fullName>
    </submittedName>
</protein>
<feature type="compositionally biased region" description="Polar residues" evidence="1">
    <location>
        <begin position="44"/>
        <end position="57"/>
    </location>
</feature>
<dbReference type="AlphaFoldDB" id="A0A9K3M2K6"/>
<reference evidence="2" key="2">
    <citation type="submission" date="2021-04" db="EMBL/GenBank/DDBJ databases">
        <authorList>
            <person name="Podell S."/>
        </authorList>
    </citation>
    <scope>NUCLEOTIDE SEQUENCE</scope>
    <source>
        <strain evidence="2">Hildebrandi</strain>
    </source>
</reference>
<organism evidence="2 3">
    <name type="scientific">Nitzschia inconspicua</name>
    <dbReference type="NCBI Taxonomy" id="303405"/>
    <lineage>
        <taxon>Eukaryota</taxon>
        <taxon>Sar</taxon>
        <taxon>Stramenopiles</taxon>
        <taxon>Ochrophyta</taxon>
        <taxon>Bacillariophyta</taxon>
        <taxon>Bacillariophyceae</taxon>
        <taxon>Bacillariophycidae</taxon>
        <taxon>Bacillariales</taxon>
        <taxon>Bacillariaceae</taxon>
        <taxon>Nitzschia</taxon>
    </lineage>
</organism>
<keyword evidence="3" id="KW-1185">Reference proteome</keyword>
<name>A0A9K3M2K6_9STRA</name>
<dbReference type="EMBL" id="JAGRRH010000003">
    <property type="protein sequence ID" value="KAG7372782.1"/>
    <property type="molecule type" value="Genomic_DNA"/>
</dbReference>
<feature type="region of interest" description="Disordered" evidence="1">
    <location>
        <begin position="32"/>
        <end position="57"/>
    </location>
</feature>
<gene>
    <name evidence="2" type="ORF">IV203_018925</name>
</gene>
<evidence type="ECO:0000313" key="2">
    <source>
        <dbReference type="EMBL" id="KAG7372782.1"/>
    </source>
</evidence>
<accession>A0A9K3M2K6</accession>